<dbReference type="InterPro" id="IPR011701">
    <property type="entry name" value="MFS"/>
</dbReference>
<feature type="transmembrane region" description="Helical" evidence="8">
    <location>
        <begin position="95"/>
        <end position="114"/>
    </location>
</feature>
<dbReference type="AlphaFoldDB" id="A0A9D4U184"/>
<dbReference type="PROSITE" id="PS50850">
    <property type="entry name" value="MFS"/>
    <property type="match status" value="1"/>
</dbReference>
<evidence type="ECO:0000259" key="9">
    <source>
        <dbReference type="PROSITE" id="PS50850"/>
    </source>
</evidence>
<dbReference type="InterPro" id="IPR020846">
    <property type="entry name" value="MFS_dom"/>
</dbReference>
<dbReference type="Proteomes" id="UP000886520">
    <property type="component" value="Chromosome 25"/>
</dbReference>
<evidence type="ECO:0000256" key="4">
    <source>
        <dbReference type="ARBA" id="ARBA00022989"/>
    </source>
</evidence>
<keyword evidence="3 8" id="KW-0812">Transmembrane</keyword>
<dbReference type="GO" id="GO:0015112">
    <property type="term" value="F:nitrate transmembrane transporter activity"/>
    <property type="evidence" value="ECO:0007669"/>
    <property type="project" value="InterPro"/>
</dbReference>
<comment type="subcellular location">
    <subcellularLocation>
        <location evidence="1">Membrane</location>
        <topology evidence="1">Multi-pass membrane protein</topology>
    </subcellularLocation>
</comment>
<reference evidence="10" key="1">
    <citation type="submission" date="2021-01" db="EMBL/GenBank/DDBJ databases">
        <title>Adiantum capillus-veneris genome.</title>
        <authorList>
            <person name="Fang Y."/>
            <person name="Liao Q."/>
        </authorList>
    </citation>
    <scope>NUCLEOTIDE SEQUENCE</scope>
    <source>
        <strain evidence="10">H3</strain>
        <tissue evidence="10">Leaf</tissue>
    </source>
</reference>
<feature type="transmembrane region" description="Helical" evidence="8">
    <location>
        <begin position="248"/>
        <end position="270"/>
    </location>
</feature>
<comment type="similarity">
    <text evidence="2">Belongs to the major facilitator superfamily. Nitrate/nitrite porter (TC 2.A.1.8) family.</text>
</comment>
<evidence type="ECO:0000313" key="11">
    <source>
        <dbReference type="Proteomes" id="UP000886520"/>
    </source>
</evidence>
<dbReference type="InterPro" id="IPR036259">
    <property type="entry name" value="MFS_trans_sf"/>
</dbReference>
<dbReference type="Pfam" id="PF07690">
    <property type="entry name" value="MFS_1"/>
    <property type="match status" value="1"/>
</dbReference>
<keyword evidence="11" id="KW-1185">Reference proteome</keyword>
<evidence type="ECO:0000256" key="1">
    <source>
        <dbReference type="ARBA" id="ARBA00004141"/>
    </source>
</evidence>
<evidence type="ECO:0000256" key="6">
    <source>
        <dbReference type="ARBA" id="ARBA00023136"/>
    </source>
</evidence>
<feature type="transmembrane region" description="Helical" evidence="8">
    <location>
        <begin position="403"/>
        <end position="430"/>
    </location>
</feature>
<feature type="region of interest" description="Disordered" evidence="7">
    <location>
        <begin position="28"/>
        <end position="47"/>
    </location>
</feature>
<sequence>MGEDQQNKQKPLEYGVIMDRNHSMSALSVSSSCNTTPLHPRTAQEGEADELPLETADIDTNNDLFPLPVDSEHKARKIKLFSVAKPHMRAFHLSWVSFFTSFVSSFAAAPLLPVIRDNLDLTKQQIGNAGTASVAGSIASRLLIGTLCDLVGPRYACAFLILLTAPAVFSMASVSTATGFVLARFLIGFSLASFVTCQFWMSSMFSTEIVGTANGITAGWANLGGGATLLVMPLIHNLLAGPLGFPAFVAWRIAFFVPGIMHIVSALMVLTLGQDLPDGNFGELKRTGNQIKDSSWKVIRHGVSNHKTWVFALSYGYCFGVELTIDNIMTQYFYDRFGLPLHTAGVVASSFGLANIVTRPFGGYLSDWMAQRFGMRGRLWTLWLVQTAGGLACIFLGRLGHLGAAIVVMIIFSCFAEAAAGATFGIIPFVSRRSLGVISGIIGAGGILGAILTQLIFFTSSAYSTETGISLMGIMIVCCTFPIVGVYFPQWGGMLRPASTSPTATEEAYYSKEWSQEEQNKGMHHASLKFAENSRGERGKRIAPEPVLNPNSSPTALLGTQYKLA</sequence>
<feature type="transmembrane region" description="Helical" evidence="8">
    <location>
        <begin position="379"/>
        <end position="397"/>
    </location>
</feature>
<protein>
    <recommendedName>
        <fullName evidence="9">Major facilitator superfamily (MFS) profile domain-containing protein</fullName>
    </recommendedName>
</protein>
<keyword evidence="4 8" id="KW-1133">Transmembrane helix</keyword>
<dbReference type="FunFam" id="1.20.1250.20:FF:000053">
    <property type="entry name" value="Nitrate transporter 2.1"/>
    <property type="match status" value="1"/>
</dbReference>
<keyword evidence="6 8" id="KW-0472">Membrane</keyword>
<feature type="region of interest" description="Disordered" evidence="7">
    <location>
        <begin position="533"/>
        <end position="555"/>
    </location>
</feature>
<keyword evidence="5" id="KW-0534">Nitrate assimilation</keyword>
<feature type="transmembrane region" description="Helical" evidence="8">
    <location>
        <begin position="156"/>
        <end position="175"/>
    </location>
</feature>
<dbReference type="CDD" id="cd17341">
    <property type="entry name" value="MFS_NRT2_like"/>
    <property type="match status" value="1"/>
</dbReference>
<evidence type="ECO:0000256" key="5">
    <source>
        <dbReference type="ARBA" id="ARBA00023063"/>
    </source>
</evidence>
<evidence type="ECO:0000256" key="2">
    <source>
        <dbReference type="ARBA" id="ARBA00008432"/>
    </source>
</evidence>
<organism evidence="10 11">
    <name type="scientific">Adiantum capillus-veneris</name>
    <name type="common">Maidenhair fern</name>
    <dbReference type="NCBI Taxonomy" id="13818"/>
    <lineage>
        <taxon>Eukaryota</taxon>
        <taxon>Viridiplantae</taxon>
        <taxon>Streptophyta</taxon>
        <taxon>Embryophyta</taxon>
        <taxon>Tracheophyta</taxon>
        <taxon>Polypodiopsida</taxon>
        <taxon>Polypodiidae</taxon>
        <taxon>Polypodiales</taxon>
        <taxon>Pteridineae</taxon>
        <taxon>Pteridaceae</taxon>
        <taxon>Vittarioideae</taxon>
        <taxon>Adiantum</taxon>
    </lineage>
</organism>
<dbReference type="Gene3D" id="1.20.1250.20">
    <property type="entry name" value="MFS general substrate transporter like domains"/>
    <property type="match status" value="2"/>
</dbReference>
<evidence type="ECO:0000256" key="8">
    <source>
        <dbReference type="SAM" id="Phobius"/>
    </source>
</evidence>
<proteinExistence type="inferred from homology"/>
<feature type="transmembrane region" description="Helical" evidence="8">
    <location>
        <begin position="337"/>
        <end position="358"/>
    </location>
</feature>
<accession>A0A9D4U184</accession>
<feature type="compositionally biased region" description="Basic and acidic residues" evidence="7">
    <location>
        <begin position="533"/>
        <end position="543"/>
    </location>
</feature>
<evidence type="ECO:0000313" key="10">
    <source>
        <dbReference type="EMBL" id="KAI5059644.1"/>
    </source>
</evidence>
<feature type="compositionally biased region" description="Polar residues" evidence="7">
    <location>
        <begin position="28"/>
        <end position="37"/>
    </location>
</feature>
<dbReference type="GO" id="GO:0016020">
    <property type="term" value="C:membrane"/>
    <property type="evidence" value="ECO:0007669"/>
    <property type="project" value="UniProtKB-SubCell"/>
</dbReference>
<dbReference type="GO" id="GO:0042128">
    <property type="term" value="P:nitrate assimilation"/>
    <property type="evidence" value="ECO:0007669"/>
    <property type="project" value="UniProtKB-KW"/>
</dbReference>
<dbReference type="SUPFAM" id="SSF103473">
    <property type="entry name" value="MFS general substrate transporter"/>
    <property type="match status" value="1"/>
</dbReference>
<comment type="caution">
    <text evidence="10">The sequence shown here is derived from an EMBL/GenBank/DDBJ whole genome shotgun (WGS) entry which is preliminary data.</text>
</comment>
<dbReference type="OrthoDB" id="434240at2759"/>
<evidence type="ECO:0000256" key="3">
    <source>
        <dbReference type="ARBA" id="ARBA00022692"/>
    </source>
</evidence>
<evidence type="ECO:0000256" key="7">
    <source>
        <dbReference type="SAM" id="MobiDB-lite"/>
    </source>
</evidence>
<feature type="domain" description="Major facilitator superfamily (MFS) profile" evidence="9">
    <location>
        <begin position="90"/>
        <end position="485"/>
    </location>
</feature>
<feature type="transmembrane region" description="Helical" evidence="8">
    <location>
        <begin position="437"/>
        <end position="457"/>
    </location>
</feature>
<dbReference type="InterPro" id="IPR044772">
    <property type="entry name" value="NO3_transporter"/>
</dbReference>
<dbReference type="PANTHER" id="PTHR23515">
    <property type="entry name" value="HIGH-AFFINITY NITRATE TRANSPORTER 2.3"/>
    <property type="match status" value="1"/>
</dbReference>
<gene>
    <name evidence="10" type="ORF">GOP47_0025963</name>
</gene>
<name>A0A9D4U184_ADICA</name>
<feature type="transmembrane region" description="Helical" evidence="8">
    <location>
        <begin position="213"/>
        <end position="236"/>
    </location>
</feature>
<feature type="transmembrane region" description="Helical" evidence="8">
    <location>
        <begin position="181"/>
        <end position="201"/>
    </location>
</feature>
<dbReference type="EMBL" id="JABFUD020000025">
    <property type="protein sequence ID" value="KAI5059644.1"/>
    <property type="molecule type" value="Genomic_DNA"/>
</dbReference>
<feature type="transmembrane region" description="Helical" evidence="8">
    <location>
        <begin position="469"/>
        <end position="488"/>
    </location>
</feature>